<keyword evidence="1" id="KW-0472">Membrane</keyword>
<protein>
    <recommendedName>
        <fullName evidence="4">TadE-like protein</fullName>
    </recommendedName>
</protein>
<keyword evidence="1" id="KW-0812">Transmembrane</keyword>
<evidence type="ECO:0000313" key="3">
    <source>
        <dbReference type="Proteomes" id="UP000198929"/>
    </source>
</evidence>
<dbReference type="STRING" id="1121357.SAMN05661109_01767"/>
<name>A0A1H9UAK4_9CORY</name>
<dbReference type="Proteomes" id="UP000198929">
    <property type="component" value="Unassembled WGS sequence"/>
</dbReference>
<keyword evidence="3" id="KW-1185">Reference proteome</keyword>
<accession>A0A1H9UAK4</accession>
<evidence type="ECO:0008006" key="4">
    <source>
        <dbReference type="Google" id="ProtNLM"/>
    </source>
</evidence>
<evidence type="ECO:0000313" key="2">
    <source>
        <dbReference type="EMBL" id="SES06580.1"/>
    </source>
</evidence>
<organism evidence="2 3">
    <name type="scientific">Corynebacterium cystitidis DSM 20524</name>
    <dbReference type="NCBI Taxonomy" id="1121357"/>
    <lineage>
        <taxon>Bacteria</taxon>
        <taxon>Bacillati</taxon>
        <taxon>Actinomycetota</taxon>
        <taxon>Actinomycetes</taxon>
        <taxon>Mycobacteriales</taxon>
        <taxon>Corynebacteriaceae</taxon>
        <taxon>Corynebacterium</taxon>
    </lineage>
</organism>
<dbReference type="EMBL" id="FOGQ01000007">
    <property type="protein sequence ID" value="SES06580.1"/>
    <property type="molecule type" value="Genomic_DNA"/>
</dbReference>
<evidence type="ECO:0000256" key="1">
    <source>
        <dbReference type="SAM" id="Phobius"/>
    </source>
</evidence>
<feature type="transmembrane region" description="Helical" evidence="1">
    <location>
        <begin position="29"/>
        <end position="48"/>
    </location>
</feature>
<proteinExistence type="predicted"/>
<dbReference type="AlphaFoldDB" id="A0A1H9UAK4"/>
<sequence>MVPTRLRRRPWGTVARILGNDRGSVTIEAALSLATLMVVAAGIVAAIATMAAHISAIDTAGAAARAHAIGVDFDPGTATVTVSESGGIVVVTARVPAAIGTAEATASYPVEYR</sequence>
<gene>
    <name evidence="2" type="ORF">SAMN05661109_01767</name>
</gene>
<reference evidence="3" key="1">
    <citation type="submission" date="2016-10" db="EMBL/GenBank/DDBJ databases">
        <authorList>
            <person name="Varghese N."/>
            <person name="Submissions S."/>
        </authorList>
    </citation>
    <scope>NUCLEOTIDE SEQUENCE [LARGE SCALE GENOMIC DNA]</scope>
    <source>
        <strain evidence="3">DSM 20524</strain>
    </source>
</reference>
<keyword evidence="1" id="KW-1133">Transmembrane helix</keyword>